<keyword evidence="8" id="KW-1185">Reference proteome</keyword>
<dbReference type="GO" id="GO:0005829">
    <property type="term" value="C:cytosol"/>
    <property type="evidence" value="ECO:0007669"/>
    <property type="project" value="TreeGrafter"/>
</dbReference>
<comment type="function">
    <text evidence="6">Bidirectionally degrades single-stranded DNA into large acid-insoluble oligonucleotides, which are then degraded further into small acid-soluble oligonucleotides.</text>
</comment>
<dbReference type="InterPro" id="IPR003761">
    <property type="entry name" value="Exonuc_VII_S"/>
</dbReference>
<accession>D2B2A2</accession>
<sequence length="97" mass="10972">MQCPRPVVWSVPRWVPSRVVDVADEKTPSYEQAREELTEVVRRLEAGGLTLEQSIELWERGEKLASLCEEWLQGARVKLAAAMAQRRQPDPAGDAPF</sequence>
<gene>
    <name evidence="6" type="primary">xseB</name>
    <name evidence="7" type="ordered locus">Sros_8484</name>
</gene>
<dbReference type="HOGENOM" id="CLU_145918_0_3_11"/>
<evidence type="ECO:0000256" key="6">
    <source>
        <dbReference type="HAMAP-Rule" id="MF_00337"/>
    </source>
</evidence>
<dbReference type="PANTHER" id="PTHR34137:SF1">
    <property type="entry name" value="EXODEOXYRIBONUCLEASE 7 SMALL SUBUNIT"/>
    <property type="match status" value="1"/>
</dbReference>
<dbReference type="STRING" id="479432.Sros_8484"/>
<dbReference type="HAMAP" id="MF_00337">
    <property type="entry name" value="Exonuc_7_S"/>
    <property type="match status" value="1"/>
</dbReference>
<dbReference type="EMBL" id="CP001814">
    <property type="protein sequence ID" value="ACZ91128.1"/>
    <property type="molecule type" value="Genomic_DNA"/>
</dbReference>
<keyword evidence="3 6" id="KW-0540">Nuclease</keyword>
<comment type="similarity">
    <text evidence="1 6">Belongs to the XseB family.</text>
</comment>
<proteinExistence type="inferred from homology"/>
<dbReference type="InterPro" id="IPR037004">
    <property type="entry name" value="Exonuc_VII_ssu_sf"/>
</dbReference>
<name>D2B2A2_STRRD</name>
<keyword evidence="5 6" id="KW-0269">Exonuclease</keyword>
<dbReference type="EC" id="3.1.11.6" evidence="6"/>
<comment type="subcellular location">
    <subcellularLocation>
        <location evidence="6">Cytoplasm</location>
    </subcellularLocation>
</comment>
<evidence type="ECO:0000256" key="4">
    <source>
        <dbReference type="ARBA" id="ARBA00022801"/>
    </source>
</evidence>
<dbReference type="Gene3D" id="1.10.287.1040">
    <property type="entry name" value="Exonuclease VII, small subunit"/>
    <property type="match status" value="1"/>
</dbReference>
<evidence type="ECO:0000256" key="2">
    <source>
        <dbReference type="ARBA" id="ARBA00022490"/>
    </source>
</evidence>
<dbReference type="Pfam" id="PF02609">
    <property type="entry name" value="Exonuc_VII_S"/>
    <property type="match status" value="1"/>
</dbReference>
<evidence type="ECO:0000313" key="8">
    <source>
        <dbReference type="Proteomes" id="UP000002029"/>
    </source>
</evidence>
<dbReference type="OrthoDB" id="5244334at2"/>
<dbReference type="NCBIfam" id="TIGR01280">
    <property type="entry name" value="xseB"/>
    <property type="match status" value="1"/>
</dbReference>
<comment type="catalytic activity">
    <reaction evidence="6">
        <text>Exonucleolytic cleavage in either 5'- to 3'- or 3'- to 5'-direction to yield nucleoside 5'-phosphates.</text>
        <dbReference type="EC" id="3.1.11.6"/>
    </reaction>
</comment>
<dbReference type="GO" id="GO:0006308">
    <property type="term" value="P:DNA catabolic process"/>
    <property type="evidence" value="ECO:0007669"/>
    <property type="project" value="UniProtKB-UniRule"/>
</dbReference>
<dbReference type="eggNOG" id="COG1722">
    <property type="taxonomic scope" value="Bacteria"/>
</dbReference>
<evidence type="ECO:0000256" key="5">
    <source>
        <dbReference type="ARBA" id="ARBA00022839"/>
    </source>
</evidence>
<dbReference type="AlphaFoldDB" id="D2B2A2"/>
<keyword evidence="4 6" id="KW-0378">Hydrolase</keyword>
<dbReference type="Proteomes" id="UP000002029">
    <property type="component" value="Chromosome"/>
</dbReference>
<dbReference type="KEGG" id="sro:Sros_8484"/>
<comment type="subunit">
    <text evidence="6">Heterooligomer composed of large and small subunits.</text>
</comment>
<organism evidence="7 8">
    <name type="scientific">Streptosporangium roseum (strain ATCC 12428 / DSM 43021 / JCM 3005 / KCTC 9067 / NCIMB 10171 / NRRL 2505 / NI 9100)</name>
    <dbReference type="NCBI Taxonomy" id="479432"/>
    <lineage>
        <taxon>Bacteria</taxon>
        <taxon>Bacillati</taxon>
        <taxon>Actinomycetota</taxon>
        <taxon>Actinomycetes</taxon>
        <taxon>Streptosporangiales</taxon>
        <taxon>Streptosporangiaceae</taxon>
        <taxon>Streptosporangium</taxon>
    </lineage>
</organism>
<keyword evidence="2 6" id="KW-0963">Cytoplasm</keyword>
<evidence type="ECO:0000256" key="3">
    <source>
        <dbReference type="ARBA" id="ARBA00022722"/>
    </source>
</evidence>
<dbReference type="GO" id="GO:0008855">
    <property type="term" value="F:exodeoxyribonuclease VII activity"/>
    <property type="evidence" value="ECO:0007669"/>
    <property type="project" value="UniProtKB-UniRule"/>
</dbReference>
<evidence type="ECO:0000313" key="7">
    <source>
        <dbReference type="EMBL" id="ACZ91128.1"/>
    </source>
</evidence>
<protein>
    <recommendedName>
        <fullName evidence="6">Exodeoxyribonuclease 7 small subunit</fullName>
        <ecNumber evidence="6">3.1.11.6</ecNumber>
    </recommendedName>
    <alternativeName>
        <fullName evidence="6">Exodeoxyribonuclease VII small subunit</fullName>
        <shortName evidence="6">Exonuclease VII small subunit</shortName>
    </alternativeName>
</protein>
<evidence type="ECO:0000256" key="1">
    <source>
        <dbReference type="ARBA" id="ARBA00009998"/>
    </source>
</evidence>
<dbReference type="SUPFAM" id="SSF116842">
    <property type="entry name" value="XseB-like"/>
    <property type="match status" value="1"/>
</dbReference>
<reference evidence="7 8" key="1">
    <citation type="journal article" date="2010" name="Stand. Genomic Sci.">
        <title>Complete genome sequence of Streptosporangium roseum type strain (NI 9100).</title>
        <authorList>
            <person name="Nolan M."/>
            <person name="Sikorski J."/>
            <person name="Jando M."/>
            <person name="Lucas S."/>
            <person name="Lapidus A."/>
            <person name="Glavina Del Rio T."/>
            <person name="Chen F."/>
            <person name="Tice H."/>
            <person name="Pitluck S."/>
            <person name="Cheng J.F."/>
            <person name="Chertkov O."/>
            <person name="Sims D."/>
            <person name="Meincke L."/>
            <person name="Brettin T."/>
            <person name="Han C."/>
            <person name="Detter J.C."/>
            <person name="Bruce D."/>
            <person name="Goodwin L."/>
            <person name="Land M."/>
            <person name="Hauser L."/>
            <person name="Chang Y.J."/>
            <person name="Jeffries C.D."/>
            <person name="Ivanova N."/>
            <person name="Mavromatis K."/>
            <person name="Mikhailova N."/>
            <person name="Chen A."/>
            <person name="Palaniappan K."/>
            <person name="Chain P."/>
            <person name="Rohde M."/>
            <person name="Goker M."/>
            <person name="Bristow J."/>
            <person name="Eisen J.A."/>
            <person name="Markowitz V."/>
            <person name="Hugenholtz P."/>
            <person name="Kyrpides N.C."/>
            <person name="Klenk H.P."/>
        </authorList>
    </citation>
    <scope>NUCLEOTIDE SEQUENCE [LARGE SCALE GENOMIC DNA]</scope>
    <source>
        <strain evidence="8">ATCC 12428 / DSM 43021 / JCM 3005 / NI 9100</strain>
    </source>
</reference>
<dbReference type="NCBIfam" id="NF002139">
    <property type="entry name" value="PRK00977.1-3"/>
    <property type="match status" value="1"/>
</dbReference>
<dbReference type="GO" id="GO:0009318">
    <property type="term" value="C:exodeoxyribonuclease VII complex"/>
    <property type="evidence" value="ECO:0007669"/>
    <property type="project" value="UniProtKB-UniRule"/>
</dbReference>
<dbReference type="PANTHER" id="PTHR34137">
    <property type="entry name" value="EXODEOXYRIBONUCLEASE 7 SMALL SUBUNIT"/>
    <property type="match status" value="1"/>
</dbReference>